<organism evidence="3 4">
    <name type="scientific">Thermogemmata fonticola</name>
    <dbReference type="NCBI Taxonomy" id="2755323"/>
    <lineage>
        <taxon>Bacteria</taxon>
        <taxon>Pseudomonadati</taxon>
        <taxon>Planctomycetota</taxon>
        <taxon>Planctomycetia</taxon>
        <taxon>Gemmatales</taxon>
        <taxon>Gemmataceae</taxon>
        <taxon>Thermogemmata</taxon>
    </lineage>
</organism>
<proteinExistence type="predicted"/>
<name>A0A7V9AD28_9BACT</name>
<reference evidence="3 4" key="1">
    <citation type="submission" date="2020-07" db="EMBL/GenBank/DDBJ databases">
        <title>Thermogemmata thermophila gen. nov., sp. nov., a novel moderate thermophilic planctomycete from a Kamchatka hot spring.</title>
        <authorList>
            <person name="Elcheninov A.G."/>
            <person name="Podosokorskaya O.A."/>
            <person name="Kovaleva O.L."/>
            <person name="Novikov A."/>
            <person name="Bonch-Osmolovskaya E.A."/>
            <person name="Toshchakov S.V."/>
            <person name="Kublanov I.V."/>
        </authorList>
    </citation>
    <scope>NUCLEOTIDE SEQUENCE [LARGE SCALE GENOMIC DNA]</scope>
    <source>
        <strain evidence="3 4">2918</strain>
    </source>
</reference>
<sequence>MDANFTVTAVVDDSGEVVERYIYDPFGQATVLDGEWNVRSGGRAYDWHYRHEGGRYDVTSGLYHFRHRDYSPTLGRWTSLDPLSYAAGDVNLYRSLGNDPINSLDPSGLEEVVPYYDVTLALVPAASNPGGLVDRLKGTLNTLQDALNKLKNLNKLTPQQWELVLDLAQLTLDIIGIVEPTPIADGLNMAISIWRWDISGAVLSGLGMFPWFGDL</sequence>
<accession>A0A7V9AD28</accession>
<evidence type="ECO:0000259" key="2">
    <source>
        <dbReference type="Pfam" id="PF25023"/>
    </source>
</evidence>
<dbReference type="InterPro" id="IPR022385">
    <property type="entry name" value="Rhs_assc_core"/>
</dbReference>
<gene>
    <name evidence="3" type="ORF">H0921_16735</name>
</gene>
<dbReference type="Gene3D" id="2.180.10.10">
    <property type="entry name" value="RHS repeat-associated core"/>
    <property type="match status" value="1"/>
</dbReference>
<dbReference type="PANTHER" id="PTHR32305">
    <property type="match status" value="1"/>
</dbReference>
<dbReference type="AlphaFoldDB" id="A0A7V9AD28"/>
<evidence type="ECO:0000313" key="4">
    <source>
        <dbReference type="Proteomes" id="UP000542342"/>
    </source>
</evidence>
<evidence type="ECO:0000256" key="1">
    <source>
        <dbReference type="ARBA" id="ARBA00022737"/>
    </source>
</evidence>
<dbReference type="EMBL" id="JACEFB010000019">
    <property type="protein sequence ID" value="MBA2227808.1"/>
    <property type="molecule type" value="Genomic_DNA"/>
</dbReference>
<comment type="caution">
    <text evidence="3">The sequence shown here is derived from an EMBL/GenBank/DDBJ whole genome shotgun (WGS) entry which is preliminary data.</text>
</comment>
<feature type="domain" description="Teneurin-like YD-shell" evidence="2">
    <location>
        <begin position="2"/>
        <end position="101"/>
    </location>
</feature>
<keyword evidence="1" id="KW-0677">Repeat</keyword>
<dbReference type="Proteomes" id="UP000542342">
    <property type="component" value="Unassembled WGS sequence"/>
</dbReference>
<dbReference type="InterPro" id="IPR050708">
    <property type="entry name" value="T6SS_VgrG/RHS"/>
</dbReference>
<dbReference type="InterPro" id="IPR056823">
    <property type="entry name" value="TEN-like_YD-shell"/>
</dbReference>
<evidence type="ECO:0000313" key="3">
    <source>
        <dbReference type="EMBL" id="MBA2227808.1"/>
    </source>
</evidence>
<keyword evidence="4" id="KW-1185">Reference proteome</keyword>
<dbReference type="NCBIfam" id="TIGR03696">
    <property type="entry name" value="Rhs_assc_core"/>
    <property type="match status" value="1"/>
</dbReference>
<dbReference type="PANTHER" id="PTHR32305:SF15">
    <property type="entry name" value="PROTEIN RHSA-RELATED"/>
    <property type="match status" value="1"/>
</dbReference>
<dbReference type="Pfam" id="PF25023">
    <property type="entry name" value="TEN_YD-shell"/>
    <property type="match status" value="1"/>
</dbReference>
<protein>
    <submittedName>
        <fullName evidence="3">RHS repeat-associated core domain-containing protein</fullName>
    </submittedName>
</protein>